<accession>H5TEF3</accession>
<dbReference type="AlphaFoldDB" id="H5TEF3"/>
<evidence type="ECO:0000313" key="1">
    <source>
        <dbReference type="EMBL" id="GAB56680.1"/>
    </source>
</evidence>
<organism evidence="1 2">
    <name type="scientific">Glaciecola punicea ACAM 611</name>
    <dbReference type="NCBI Taxonomy" id="1121923"/>
    <lineage>
        <taxon>Bacteria</taxon>
        <taxon>Pseudomonadati</taxon>
        <taxon>Pseudomonadota</taxon>
        <taxon>Gammaproteobacteria</taxon>
        <taxon>Alteromonadales</taxon>
        <taxon>Alteromonadaceae</taxon>
        <taxon>Glaciecola</taxon>
    </lineage>
</organism>
<evidence type="ECO:0000313" key="2">
    <source>
        <dbReference type="Proteomes" id="UP000053586"/>
    </source>
</evidence>
<dbReference type="EMBL" id="BAET01000031">
    <property type="protein sequence ID" value="GAB56680.1"/>
    <property type="molecule type" value="Genomic_DNA"/>
</dbReference>
<protein>
    <submittedName>
        <fullName evidence="1">Uncharacterized protein</fullName>
    </submittedName>
</protein>
<dbReference type="Proteomes" id="UP000053586">
    <property type="component" value="Unassembled WGS sequence"/>
</dbReference>
<name>H5TEF3_9ALTE</name>
<reference evidence="1 2" key="1">
    <citation type="journal article" date="2012" name="J. Bacteriol.">
        <title>Genome sequence of proteorhodopsin-containing sea ice bacterium Glaciecola punicea ACAM 611T.</title>
        <authorList>
            <person name="Qin Q.-L."/>
            <person name="Xie B.-B."/>
            <person name="Shu Y.-L."/>
            <person name="Rong J.-C."/>
            <person name="Zhao D.-L."/>
            <person name="Zhang X.-Y."/>
            <person name="Chen X.-L."/>
            <person name="Zhou B.-C."/>
            <person name="Zhanga Y.-Z."/>
        </authorList>
    </citation>
    <scope>NUCLEOTIDE SEQUENCE [LARGE SCALE GENOMIC DNA]</scope>
    <source>
        <strain evidence="1 2">ACAM 611</strain>
    </source>
</reference>
<reference evidence="1 2" key="2">
    <citation type="journal article" date="2017" name="Antonie Van Leeuwenhoek">
        <title>Rhizobium rhizosphaerae sp. nov., a novel species isolated from rice rhizosphere.</title>
        <authorList>
            <person name="Zhao J.J."/>
            <person name="Zhang J."/>
            <person name="Zhang R.J."/>
            <person name="Zhang C.W."/>
            <person name="Yin H.Q."/>
            <person name="Zhang X.X."/>
        </authorList>
    </citation>
    <scope>NUCLEOTIDE SEQUENCE [LARGE SCALE GENOMIC DNA]</scope>
    <source>
        <strain evidence="1 2">ACAM 611</strain>
    </source>
</reference>
<gene>
    <name evidence="1" type="ORF">GPUN_2565</name>
</gene>
<keyword evidence="2" id="KW-1185">Reference proteome</keyword>
<comment type="caution">
    <text evidence="1">The sequence shown here is derived from an EMBL/GenBank/DDBJ whole genome shotgun (WGS) entry which is preliminary data.</text>
</comment>
<sequence>MDYGSAPMFKAIITGSVLLLCRHINSAIDPINALWLCG</sequence>
<proteinExistence type="predicted"/>